<dbReference type="Proteomes" id="UP000527355">
    <property type="component" value="Unassembled WGS sequence"/>
</dbReference>
<feature type="domain" description="Maestro-like HEAT-repeats" evidence="1">
    <location>
        <begin position="144"/>
        <end position="269"/>
    </location>
</feature>
<sequence length="295" mass="33087">MLVGAVSRNREAQSYQFSQIPELSECLMVLMEKEPKDTLCTPTRQQAIHIISSLCKLRPPLNLEKKSRLLTVCLRSVLALPLLDVLEKHTCLFLEPPNIQNLYNQTAEALDQMMQTFITQNPTAEELHFLLSHLYVWLASEKAHERQRAVKSCMSLLRFLSNNLYLDPKEDFKRLGQLVGMLGILCQDPDQATQHSSLEGLGHLHQLLVHQRGAAQVKEPVPKELAPAGQDEALLWSSGDQKAAPPAPRVAAFPKDQLFQLSSHQVTKVKALRIVGRSGWGTVAMLSSHPRCRPL</sequence>
<evidence type="ECO:0000259" key="2">
    <source>
        <dbReference type="Pfam" id="PF23210"/>
    </source>
</evidence>
<dbReference type="PANTHER" id="PTHR23120:SF6">
    <property type="entry name" value="MAESTRO HEAT-LIKE REPEAT FAMILY MEMBER 5"/>
    <property type="match status" value="1"/>
</dbReference>
<dbReference type="GO" id="GO:0005737">
    <property type="term" value="C:cytoplasm"/>
    <property type="evidence" value="ECO:0007669"/>
    <property type="project" value="TreeGrafter"/>
</dbReference>
<accession>A0A7J7TJ11</accession>
<evidence type="ECO:0000313" key="4">
    <source>
        <dbReference type="Proteomes" id="UP000527355"/>
    </source>
</evidence>
<organism evidence="3 4">
    <name type="scientific">Myotis myotis</name>
    <name type="common">Greater mouse-eared bat</name>
    <name type="synonym">Vespertilio myotis</name>
    <dbReference type="NCBI Taxonomy" id="51298"/>
    <lineage>
        <taxon>Eukaryota</taxon>
        <taxon>Metazoa</taxon>
        <taxon>Chordata</taxon>
        <taxon>Craniata</taxon>
        <taxon>Vertebrata</taxon>
        <taxon>Euteleostomi</taxon>
        <taxon>Mammalia</taxon>
        <taxon>Eutheria</taxon>
        <taxon>Laurasiatheria</taxon>
        <taxon>Chiroptera</taxon>
        <taxon>Yangochiroptera</taxon>
        <taxon>Vespertilionidae</taxon>
        <taxon>Myotis</taxon>
    </lineage>
</organism>
<dbReference type="EMBL" id="JABWUV010000016">
    <property type="protein sequence ID" value="KAF6300688.1"/>
    <property type="molecule type" value="Genomic_DNA"/>
</dbReference>
<dbReference type="SUPFAM" id="SSF48371">
    <property type="entry name" value="ARM repeat"/>
    <property type="match status" value="1"/>
</dbReference>
<keyword evidence="4" id="KW-1185">Reference proteome</keyword>
<dbReference type="Pfam" id="PF21047">
    <property type="entry name" value="HEAT_Maestro"/>
    <property type="match status" value="1"/>
</dbReference>
<reference evidence="3 4" key="1">
    <citation type="journal article" date="2020" name="Nature">
        <title>Six reference-quality genomes reveal evolution of bat adaptations.</title>
        <authorList>
            <person name="Jebb D."/>
            <person name="Huang Z."/>
            <person name="Pippel M."/>
            <person name="Hughes G.M."/>
            <person name="Lavrichenko K."/>
            <person name="Devanna P."/>
            <person name="Winkler S."/>
            <person name="Jermiin L.S."/>
            <person name="Skirmuntt E.C."/>
            <person name="Katzourakis A."/>
            <person name="Burkitt-Gray L."/>
            <person name="Ray D.A."/>
            <person name="Sullivan K.A.M."/>
            <person name="Roscito J.G."/>
            <person name="Kirilenko B.M."/>
            <person name="Davalos L.M."/>
            <person name="Corthals A.P."/>
            <person name="Power M.L."/>
            <person name="Jones G."/>
            <person name="Ransome R.D."/>
            <person name="Dechmann D.K.N."/>
            <person name="Locatelli A.G."/>
            <person name="Puechmaille S.J."/>
            <person name="Fedrigo O."/>
            <person name="Jarvis E.D."/>
            <person name="Hiller M."/>
            <person name="Vernes S.C."/>
            <person name="Myers E.W."/>
            <person name="Teeling E.C."/>
        </authorList>
    </citation>
    <scope>NUCLEOTIDE SEQUENCE [LARGE SCALE GENOMIC DNA]</scope>
    <source>
        <strain evidence="3">MMyoMyo1</strain>
        <tissue evidence="3">Flight muscle</tissue>
    </source>
</reference>
<dbReference type="InterPro" id="IPR045206">
    <property type="entry name" value="Maestro_heat-like_prot"/>
</dbReference>
<dbReference type="PANTHER" id="PTHR23120">
    <property type="entry name" value="MAESTRO-RELATED HEAT DOMAIN-CONTAINING"/>
    <property type="match status" value="1"/>
</dbReference>
<proteinExistence type="predicted"/>
<dbReference type="InterPro" id="IPR055408">
    <property type="entry name" value="HEAT_MROH2B-like"/>
</dbReference>
<evidence type="ECO:0008006" key="5">
    <source>
        <dbReference type="Google" id="ProtNLM"/>
    </source>
</evidence>
<comment type="caution">
    <text evidence="3">The sequence shown here is derived from an EMBL/GenBank/DDBJ whole genome shotgun (WGS) entry which is preliminary data.</text>
</comment>
<gene>
    <name evidence="3" type="ORF">mMyoMyo1_013288</name>
</gene>
<dbReference type="VEuPathDB" id="HostDB:LOC118670463"/>
<protein>
    <recommendedName>
        <fullName evidence="5">Maestro heat like repeat family member 1</fullName>
    </recommendedName>
</protein>
<evidence type="ECO:0000259" key="1">
    <source>
        <dbReference type="Pfam" id="PF21047"/>
    </source>
</evidence>
<feature type="domain" description="MROH2B-like HEAT-repeats" evidence="2">
    <location>
        <begin position="3"/>
        <end position="119"/>
    </location>
</feature>
<dbReference type="Pfam" id="PF23210">
    <property type="entry name" value="HEAT_Maestro_2"/>
    <property type="match status" value="1"/>
</dbReference>
<dbReference type="InterPro" id="IPR048465">
    <property type="entry name" value="Maestro-like_HEAT"/>
</dbReference>
<name>A0A7J7TJ11_MYOMY</name>
<dbReference type="AlphaFoldDB" id="A0A7J7TJ11"/>
<dbReference type="InterPro" id="IPR016024">
    <property type="entry name" value="ARM-type_fold"/>
</dbReference>
<evidence type="ECO:0000313" key="3">
    <source>
        <dbReference type="EMBL" id="KAF6300688.1"/>
    </source>
</evidence>